<gene>
    <name evidence="1" type="ORF">QAD02_001876</name>
</gene>
<protein>
    <submittedName>
        <fullName evidence="1">Uncharacterized protein</fullName>
    </submittedName>
</protein>
<dbReference type="EMBL" id="CM056743">
    <property type="protein sequence ID" value="KAJ8670617.1"/>
    <property type="molecule type" value="Genomic_DNA"/>
</dbReference>
<organism evidence="1 2">
    <name type="scientific">Eretmocerus hayati</name>
    <dbReference type="NCBI Taxonomy" id="131215"/>
    <lineage>
        <taxon>Eukaryota</taxon>
        <taxon>Metazoa</taxon>
        <taxon>Ecdysozoa</taxon>
        <taxon>Arthropoda</taxon>
        <taxon>Hexapoda</taxon>
        <taxon>Insecta</taxon>
        <taxon>Pterygota</taxon>
        <taxon>Neoptera</taxon>
        <taxon>Endopterygota</taxon>
        <taxon>Hymenoptera</taxon>
        <taxon>Apocrita</taxon>
        <taxon>Proctotrupomorpha</taxon>
        <taxon>Chalcidoidea</taxon>
        <taxon>Aphelinidae</taxon>
        <taxon>Aphelininae</taxon>
        <taxon>Eretmocerus</taxon>
    </lineage>
</organism>
<comment type="caution">
    <text evidence="1">The sequence shown here is derived from an EMBL/GenBank/DDBJ whole genome shotgun (WGS) entry which is preliminary data.</text>
</comment>
<keyword evidence="2" id="KW-1185">Reference proteome</keyword>
<evidence type="ECO:0000313" key="1">
    <source>
        <dbReference type="EMBL" id="KAJ8670617.1"/>
    </source>
</evidence>
<proteinExistence type="predicted"/>
<reference evidence="1" key="1">
    <citation type="submission" date="2023-04" db="EMBL/GenBank/DDBJ databases">
        <title>A chromosome-level genome assembly of the parasitoid wasp Eretmocerus hayati.</title>
        <authorList>
            <person name="Zhong Y."/>
            <person name="Liu S."/>
            <person name="Liu Y."/>
        </authorList>
    </citation>
    <scope>NUCLEOTIDE SEQUENCE</scope>
    <source>
        <strain evidence="1">ZJU_SS_LIU_2023</strain>
    </source>
</reference>
<evidence type="ECO:0000313" key="2">
    <source>
        <dbReference type="Proteomes" id="UP001239111"/>
    </source>
</evidence>
<accession>A0ACC2NK57</accession>
<sequence length="204" mass="23180">MPQEAWVVKCYSCTKFQVQLEKKAKKWKCVVCGAKQDLMKIFFKGSPKDCRLNVQNMNMAEGELLEKVTEQSQYQLYHHNNWENISQNSQEYSSCENNDAMRITQDLGEDAMADIDDQCFESVACSQELDQVRRINEELSMKSVVQSEIEGSPVSPSKDVFDVNSIDFSIKTVPSNASSINRGAQALKLSIFESNAEFDESLDF</sequence>
<name>A0ACC2NK57_9HYME</name>
<dbReference type="Proteomes" id="UP001239111">
    <property type="component" value="Chromosome 3"/>
</dbReference>